<protein>
    <submittedName>
        <fullName evidence="3">Uncharacterized protein LOC106468582</fullName>
    </submittedName>
</protein>
<dbReference type="InterPro" id="IPR020234">
    <property type="entry name" value="Mite_allergen_group-7"/>
</dbReference>
<dbReference type="InterPro" id="IPR038606">
    <property type="entry name" value="To_sf"/>
</dbReference>
<name>A0ABM1BLL3_LIMPO</name>
<keyword evidence="2" id="KW-1185">Reference proteome</keyword>
<feature type="chain" id="PRO_5045905389" evidence="1">
    <location>
        <begin position="23"/>
        <end position="446"/>
    </location>
</feature>
<dbReference type="PANTHER" id="PTHR11008:SF9">
    <property type="entry name" value="PROTEIN TAKEOUT-LIKE PROTEIN"/>
    <property type="match status" value="1"/>
</dbReference>
<reference evidence="3" key="1">
    <citation type="submission" date="2025-08" db="UniProtKB">
        <authorList>
            <consortium name="RefSeq"/>
        </authorList>
    </citation>
    <scope>IDENTIFICATION</scope>
    <source>
        <tissue evidence="3">Muscle</tissue>
    </source>
</reference>
<proteinExistence type="predicted"/>
<dbReference type="Proteomes" id="UP000694941">
    <property type="component" value="Unplaced"/>
</dbReference>
<dbReference type="InterPro" id="IPR017943">
    <property type="entry name" value="Bactericidal_perm-incr_a/b_dom"/>
</dbReference>
<dbReference type="InterPro" id="IPR038602">
    <property type="entry name" value="Mite_allergen_7_sf"/>
</dbReference>
<accession>A0ABM1BLL3</accession>
<evidence type="ECO:0000256" key="1">
    <source>
        <dbReference type="SAM" id="SignalP"/>
    </source>
</evidence>
<keyword evidence="1" id="KW-0732">Signal</keyword>
<dbReference type="SUPFAM" id="SSF55394">
    <property type="entry name" value="Bactericidal permeability-increasing protein, BPI"/>
    <property type="match status" value="1"/>
</dbReference>
<sequence length="446" mass="50067">MKELYIFFAVLFSGVICNGLYSDEVSNEYQHNRYRRQVEEVLSSRLQEFIGKARSDGNGTFNPSRIIQEFIHDPLPVPNFNISSDTMFSTVNGHLWDLKLYGLKGLEVKKAQVNLATMEASVEMFVQLMRLEGEYMLKGSVTFFSIDGGGEFWMNISDIVTLGRAKLQIVAVNQTLEVDSIDIDIEVSDIQLHFDNLFGGGAWSSISNTVLNQLSGIIFDQVKKSMLEEMRESLHKELNAQLHHIPESFIDPESTTIFDDALRRASKQLKNNNLDPIKLPDHKKSFQKKLLFFRLYGEVKIVNGILIGLSTLHRTGDVLITYEDNAVILEASIGFSNLTGGYDWSANIMGIGPTGFAFLSIRSISVYLRVRQELQSGKKPLIEAFKIEKIRHLWVDVKGLGSMDLVLEIIVNLVTNALKMTIADAITGPVQKAVQMELNSLPIAVL</sequence>
<dbReference type="GeneID" id="106468582"/>
<feature type="signal peptide" evidence="1">
    <location>
        <begin position="1"/>
        <end position="22"/>
    </location>
</feature>
<dbReference type="Pfam" id="PF06585">
    <property type="entry name" value="JHBP"/>
    <property type="match status" value="1"/>
</dbReference>
<dbReference type="Pfam" id="PF16984">
    <property type="entry name" value="Grp7_allergen"/>
    <property type="match status" value="1"/>
</dbReference>
<dbReference type="SMART" id="SM00700">
    <property type="entry name" value="JHBP"/>
    <property type="match status" value="1"/>
</dbReference>
<organism evidence="2 3">
    <name type="scientific">Limulus polyphemus</name>
    <name type="common">Atlantic horseshoe crab</name>
    <dbReference type="NCBI Taxonomy" id="6850"/>
    <lineage>
        <taxon>Eukaryota</taxon>
        <taxon>Metazoa</taxon>
        <taxon>Ecdysozoa</taxon>
        <taxon>Arthropoda</taxon>
        <taxon>Chelicerata</taxon>
        <taxon>Merostomata</taxon>
        <taxon>Xiphosura</taxon>
        <taxon>Limulidae</taxon>
        <taxon>Limulus</taxon>
    </lineage>
</organism>
<evidence type="ECO:0000313" key="2">
    <source>
        <dbReference type="Proteomes" id="UP000694941"/>
    </source>
</evidence>
<gene>
    <name evidence="3" type="primary">LOC106468582</name>
</gene>
<evidence type="ECO:0000313" key="3">
    <source>
        <dbReference type="RefSeq" id="XP_013784473.1"/>
    </source>
</evidence>
<dbReference type="PANTHER" id="PTHR11008">
    <property type="entry name" value="PROTEIN TAKEOUT-LIKE PROTEIN"/>
    <property type="match status" value="1"/>
</dbReference>
<dbReference type="Gene3D" id="3.15.10.30">
    <property type="entry name" value="Haemolymph juvenile hormone binding protein"/>
    <property type="match status" value="1"/>
</dbReference>
<dbReference type="RefSeq" id="XP_013784473.1">
    <property type="nucleotide sequence ID" value="XM_013929019.2"/>
</dbReference>
<dbReference type="Gene3D" id="3.15.10.50">
    <property type="match status" value="1"/>
</dbReference>
<dbReference type="InterPro" id="IPR010562">
    <property type="entry name" value="Haemolymph_juvenile_hormone-bd"/>
</dbReference>